<dbReference type="Pfam" id="PF05258">
    <property type="entry name" value="DciA"/>
    <property type="match status" value="1"/>
</dbReference>
<feature type="compositionally biased region" description="Basic residues" evidence="1">
    <location>
        <begin position="46"/>
        <end position="68"/>
    </location>
</feature>
<gene>
    <name evidence="2" type="ORF">BJY28_001047</name>
</gene>
<sequence>MSQQPPDGEEVSSDPATAGASTGGGLAGDEAPDSSVADAAADALRRARAGARAKGLRPGTRPRPRRRPRADADPTVSTGRDRDPALLGDQVERIVGDRGWGTDVAVGQVMGRWAEIVGREIAEHATPVTFEGGVLTVRADSTAWATQIRWLSASLLQRIDEAIGAGQVSEIRVHGPSAPSWSKGPRRTTGGRGPRDTYG</sequence>
<dbReference type="RefSeq" id="WP_343036973.1">
    <property type="nucleotide sequence ID" value="NZ_JACBZX010000001.1"/>
</dbReference>
<feature type="region of interest" description="Disordered" evidence="1">
    <location>
        <begin position="173"/>
        <end position="199"/>
    </location>
</feature>
<dbReference type="EMBL" id="JACBZX010000001">
    <property type="protein sequence ID" value="NYG36578.1"/>
    <property type="molecule type" value="Genomic_DNA"/>
</dbReference>
<protein>
    <submittedName>
        <fullName evidence="2">Putative nucleic acid-binding Zn ribbon protein</fullName>
    </submittedName>
</protein>
<dbReference type="AlphaFoldDB" id="A0A852X2B6"/>
<dbReference type="PANTHER" id="PTHR36456">
    <property type="entry name" value="UPF0232 PROTEIN SCO3875"/>
    <property type="match status" value="1"/>
</dbReference>
<feature type="region of interest" description="Disordered" evidence="1">
    <location>
        <begin position="1"/>
        <end position="87"/>
    </location>
</feature>
<evidence type="ECO:0000256" key="1">
    <source>
        <dbReference type="SAM" id="MobiDB-lite"/>
    </source>
</evidence>
<keyword evidence="3" id="KW-1185">Reference proteome</keyword>
<proteinExistence type="predicted"/>
<dbReference type="PANTHER" id="PTHR36456:SF1">
    <property type="entry name" value="UPF0232 PROTEIN SCO3875"/>
    <property type="match status" value="1"/>
</dbReference>
<reference evidence="2 3" key="1">
    <citation type="submission" date="2020-07" db="EMBL/GenBank/DDBJ databases">
        <title>Sequencing the genomes of 1000 actinobacteria strains.</title>
        <authorList>
            <person name="Klenk H.-P."/>
        </authorList>
    </citation>
    <scope>NUCLEOTIDE SEQUENCE [LARGE SCALE GENOMIC DNA]</scope>
    <source>
        <strain evidence="2 3">DSM 24723</strain>
    </source>
</reference>
<evidence type="ECO:0000313" key="3">
    <source>
        <dbReference type="Proteomes" id="UP000592181"/>
    </source>
</evidence>
<evidence type="ECO:0000313" key="2">
    <source>
        <dbReference type="EMBL" id="NYG36578.1"/>
    </source>
</evidence>
<dbReference type="Proteomes" id="UP000592181">
    <property type="component" value="Unassembled WGS sequence"/>
</dbReference>
<organism evidence="2 3">
    <name type="scientific">Janibacter alkaliphilus</name>
    <dbReference type="NCBI Taxonomy" id="1069963"/>
    <lineage>
        <taxon>Bacteria</taxon>
        <taxon>Bacillati</taxon>
        <taxon>Actinomycetota</taxon>
        <taxon>Actinomycetes</taxon>
        <taxon>Micrococcales</taxon>
        <taxon>Intrasporangiaceae</taxon>
        <taxon>Janibacter</taxon>
    </lineage>
</organism>
<dbReference type="InterPro" id="IPR007922">
    <property type="entry name" value="DciA-like"/>
</dbReference>
<accession>A0A852X2B6</accession>
<name>A0A852X2B6_9MICO</name>
<comment type="caution">
    <text evidence="2">The sequence shown here is derived from an EMBL/GenBank/DDBJ whole genome shotgun (WGS) entry which is preliminary data.</text>
</comment>